<keyword evidence="1" id="KW-0805">Transcription regulation</keyword>
<organism evidence="6 7">
    <name type="scientific">Portibacter lacus</name>
    <dbReference type="NCBI Taxonomy" id="1099794"/>
    <lineage>
        <taxon>Bacteria</taxon>
        <taxon>Pseudomonadati</taxon>
        <taxon>Bacteroidota</taxon>
        <taxon>Saprospiria</taxon>
        <taxon>Saprospirales</taxon>
        <taxon>Haliscomenobacteraceae</taxon>
        <taxon>Portibacter</taxon>
    </lineage>
</organism>
<dbReference type="Proteomes" id="UP001156666">
    <property type="component" value="Unassembled WGS sequence"/>
</dbReference>
<evidence type="ECO:0000313" key="6">
    <source>
        <dbReference type="EMBL" id="GLR17480.1"/>
    </source>
</evidence>
<feature type="DNA-binding region" description="H-T-H motif" evidence="4">
    <location>
        <begin position="28"/>
        <end position="47"/>
    </location>
</feature>
<proteinExistence type="predicted"/>
<evidence type="ECO:0000313" key="7">
    <source>
        <dbReference type="Proteomes" id="UP001156666"/>
    </source>
</evidence>
<dbReference type="AlphaFoldDB" id="A0AA37SSX9"/>
<dbReference type="Pfam" id="PF00440">
    <property type="entry name" value="TetR_N"/>
    <property type="match status" value="1"/>
</dbReference>
<sequence length="196" mass="21947">MRNPELTRLTILEKSSILFNTQGYKATSLSDICKASKLTKGAIYKNFKDKSELEKEALLFMSTKLLTDVADRISEAPDAENKLYAILKYFENYHACPPFEGGCPLMNASIEADDSNAELKSVVKHVMNLMHEHLCRVIRNGIKHGQVKEDTDISGLSSIIISSLEGSVMMLKVMDTNKHMMATSKFLKSEIARNLI</sequence>
<evidence type="ECO:0000256" key="1">
    <source>
        <dbReference type="ARBA" id="ARBA00023015"/>
    </source>
</evidence>
<protein>
    <submittedName>
        <fullName evidence="6">TetR family transcriptional regulator</fullName>
    </submittedName>
</protein>
<dbReference type="InterPro" id="IPR011075">
    <property type="entry name" value="TetR_C"/>
</dbReference>
<evidence type="ECO:0000256" key="2">
    <source>
        <dbReference type="ARBA" id="ARBA00023125"/>
    </source>
</evidence>
<dbReference type="Pfam" id="PF16925">
    <property type="entry name" value="TetR_C_13"/>
    <property type="match status" value="1"/>
</dbReference>
<keyword evidence="2 4" id="KW-0238">DNA-binding</keyword>
<dbReference type="InterPro" id="IPR001647">
    <property type="entry name" value="HTH_TetR"/>
</dbReference>
<dbReference type="SUPFAM" id="SSF48498">
    <property type="entry name" value="Tetracyclin repressor-like, C-terminal domain"/>
    <property type="match status" value="1"/>
</dbReference>
<feature type="domain" description="HTH tetR-type" evidence="5">
    <location>
        <begin position="5"/>
        <end position="65"/>
    </location>
</feature>
<dbReference type="GO" id="GO:0003677">
    <property type="term" value="F:DNA binding"/>
    <property type="evidence" value="ECO:0007669"/>
    <property type="project" value="UniProtKB-UniRule"/>
</dbReference>
<name>A0AA37SSX9_9BACT</name>
<evidence type="ECO:0000256" key="4">
    <source>
        <dbReference type="PROSITE-ProRule" id="PRU00335"/>
    </source>
</evidence>
<keyword evidence="7" id="KW-1185">Reference proteome</keyword>
<gene>
    <name evidence="6" type="ORF">GCM10007940_20950</name>
</gene>
<dbReference type="PROSITE" id="PS50977">
    <property type="entry name" value="HTH_TETR_2"/>
    <property type="match status" value="1"/>
</dbReference>
<dbReference type="RefSeq" id="WP_235295130.1">
    <property type="nucleotide sequence ID" value="NZ_BSOH01000012.1"/>
</dbReference>
<reference evidence="6" key="2">
    <citation type="submission" date="2023-01" db="EMBL/GenBank/DDBJ databases">
        <title>Draft genome sequence of Portibacter lacus strain NBRC 108769.</title>
        <authorList>
            <person name="Sun Q."/>
            <person name="Mori K."/>
        </authorList>
    </citation>
    <scope>NUCLEOTIDE SEQUENCE</scope>
    <source>
        <strain evidence="6">NBRC 108769</strain>
    </source>
</reference>
<comment type="caution">
    <text evidence="6">The sequence shown here is derived from an EMBL/GenBank/DDBJ whole genome shotgun (WGS) entry which is preliminary data.</text>
</comment>
<dbReference type="SUPFAM" id="SSF46689">
    <property type="entry name" value="Homeodomain-like"/>
    <property type="match status" value="1"/>
</dbReference>
<keyword evidence="3" id="KW-0804">Transcription</keyword>
<dbReference type="EMBL" id="BSOH01000012">
    <property type="protein sequence ID" value="GLR17480.1"/>
    <property type="molecule type" value="Genomic_DNA"/>
</dbReference>
<evidence type="ECO:0000256" key="3">
    <source>
        <dbReference type="ARBA" id="ARBA00023163"/>
    </source>
</evidence>
<accession>A0AA37SSX9</accession>
<dbReference type="PRINTS" id="PR00455">
    <property type="entry name" value="HTHTETR"/>
</dbReference>
<dbReference type="InterPro" id="IPR036271">
    <property type="entry name" value="Tet_transcr_reg_TetR-rel_C_sf"/>
</dbReference>
<dbReference type="PANTHER" id="PTHR47506">
    <property type="entry name" value="TRANSCRIPTIONAL REGULATORY PROTEIN"/>
    <property type="match status" value="1"/>
</dbReference>
<dbReference type="InterPro" id="IPR009057">
    <property type="entry name" value="Homeodomain-like_sf"/>
</dbReference>
<dbReference type="PANTHER" id="PTHR47506:SF3">
    <property type="entry name" value="HTH-TYPE TRANSCRIPTIONAL REGULATOR LMRA"/>
    <property type="match status" value="1"/>
</dbReference>
<dbReference type="Gene3D" id="1.10.357.10">
    <property type="entry name" value="Tetracycline Repressor, domain 2"/>
    <property type="match status" value="1"/>
</dbReference>
<evidence type="ECO:0000259" key="5">
    <source>
        <dbReference type="PROSITE" id="PS50977"/>
    </source>
</evidence>
<reference evidence="6" key="1">
    <citation type="journal article" date="2014" name="Int. J. Syst. Evol. Microbiol.">
        <title>Complete genome sequence of Corynebacterium casei LMG S-19264T (=DSM 44701T), isolated from a smear-ripened cheese.</title>
        <authorList>
            <consortium name="US DOE Joint Genome Institute (JGI-PGF)"/>
            <person name="Walter F."/>
            <person name="Albersmeier A."/>
            <person name="Kalinowski J."/>
            <person name="Ruckert C."/>
        </authorList>
    </citation>
    <scope>NUCLEOTIDE SEQUENCE</scope>
    <source>
        <strain evidence="6">NBRC 108769</strain>
    </source>
</reference>